<gene>
    <name evidence="1" type="ORF">MtrunA17_Chr4g0057921</name>
</gene>
<proteinExistence type="predicted"/>
<evidence type="ECO:0000313" key="1">
    <source>
        <dbReference type="EMBL" id="RHN63404.1"/>
    </source>
</evidence>
<organism evidence="1">
    <name type="scientific">Medicago truncatula</name>
    <name type="common">Barrel medic</name>
    <name type="synonym">Medicago tribuloides</name>
    <dbReference type="NCBI Taxonomy" id="3880"/>
    <lineage>
        <taxon>Eukaryota</taxon>
        <taxon>Viridiplantae</taxon>
        <taxon>Streptophyta</taxon>
        <taxon>Embryophyta</taxon>
        <taxon>Tracheophyta</taxon>
        <taxon>Spermatophyta</taxon>
        <taxon>Magnoliopsida</taxon>
        <taxon>eudicotyledons</taxon>
        <taxon>Gunneridae</taxon>
        <taxon>Pentapetalae</taxon>
        <taxon>rosids</taxon>
        <taxon>fabids</taxon>
        <taxon>Fabales</taxon>
        <taxon>Fabaceae</taxon>
        <taxon>Papilionoideae</taxon>
        <taxon>50 kb inversion clade</taxon>
        <taxon>NPAAA clade</taxon>
        <taxon>Hologalegina</taxon>
        <taxon>IRL clade</taxon>
        <taxon>Trifolieae</taxon>
        <taxon>Medicago</taxon>
    </lineage>
</organism>
<reference evidence="1" key="1">
    <citation type="journal article" date="2018" name="Nat. Plants">
        <title>Whole-genome landscape of Medicago truncatula symbiotic genes.</title>
        <authorList>
            <person name="Pecrix Y."/>
            <person name="Gamas P."/>
            <person name="Carrere S."/>
        </authorList>
    </citation>
    <scope>NUCLEOTIDE SEQUENCE</scope>
    <source>
        <tissue evidence="1">Leaves</tissue>
    </source>
</reference>
<dbReference type="Gramene" id="rna26101">
    <property type="protein sequence ID" value="RHN63404.1"/>
    <property type="gene ID" value="gene26101"/>
</dbReference>
<comment type="caution">
    <text evidence="1">The sequence shown here is derived from an EMBL/GenBank/DDBJ whole genome shotgun (WGS) entry which is preliminary data.</text>
</comment>
<dbReference type="AlphaFoldDB" id="A0A396IGN2"/>
<dbReference type="EMBL" id="PSQE01000004">
    <property type="protein sequence ID" value="RHN63404.1"/>
    <property type="molecule type" value="Genomic_DNA"/>
</dbReference>
<name>A0A396IGN2_MEDTR</name>
<protein>
    <submittedName>
        <fullName evidence="1">Uncharacterized protein</fullName>
    </submittedName>
</protein>
<dbReference type="Proteomes" id="UP000265566">
    <property type="component" value="Chromosome 4"/>
</dbReference>
<accession>A0A396IGN2</accession>
<sequence>MTQGLQHYFVHMKLSFYVSNCTGQWCFLHRQKKKWCFLHKGKEYVIGFFVDNWTRGNLQRKNVTRPVTCPICDK</sequence>